<evidence type="ECO:0000256" key="6">
    <source>
        <dbReference type="SAM" id="MobiDB-lite"/>
    </source>
</evidence>
<gene>
    <name evidence="7" type="ORF">Salat_1536100</name>
</gene>
<feature type="region of interest" description="Disordered" evidence="6">
    <location>
        <begin position="830"/>
        <end position="854"/>
    </location>
</feature>
<feature type="compositionally biased region" description="Low complexity" evidence="6">
    <location>
        <begin position="27"/>
        <end position="46"/>
    </location>
</feature>
<keyword evidence="3" id="KW-0832">Ubl conjugation</keyword>
<feature type="region of interest" description="Disordered" evidence="6">
    <location>
        <begin position="1444"/>
        <end position="1476"/>
    </location>
</feature>
<dbReference type="Proteomes" id="UP001293254">
    <property type="component" value="Unassembled WGS sequence"/>
</dbReference>
<evidence type="ECO:0000256" key="1">
    <source>
        <dbReference type="ARBA" id="ARBA00004123"/>
    </source>
</evidence>
<evidence type="ECO:0000256" key="3">
    <source>
        <dbReference type="ARBA" id="ARBA00022843"/>
    </source>
</evidence>
<dbReference type="GO" id="GO:0005634">
    <property type="term" value="C:nucleus"/>
    <property type="evidence" value="ECO:0007669"/>
    <property type="project" value="UniProtKB-SubCell"/>
</dbReference>
<keyword evidence="4" id="KW-0539">Nucleus</keyword>
<evidence type="ECO:0000313" key="8">
    <source>
        <dbReference type="Proteomes" id="UP001293254"/>
    </source>
</evidence>
<proteinExistence type="inferred from homology"/>
<sequence>MLSRRRPSKSNTPFVPPFSQPNKLTTAARCEPASSSASPEAGAAALPRAPSPIEKMVSVLADVGCTLTNAAGPPSLPSNLYNFRQRLDGILAVDSSLRSQFLKGFSEYISSTINFRRVLLPCDRDGFGSVRRESLVQLLLLVKSIQQELLDMLLEKLPEYFDMNPLVGGCGFSSSLPLDEDVARLILNQFRWLDFLVDSEAFAEKLLQVLSISPHHLKKEIIGSLAEMIGDQNNKTLVGSLEQMLQEDSSIIVPVLDSFANLNLDDLLQDQVIMIALSCIRTIDIEHMPYLLRFLLLSAKESNARRIISQIREQLKFVGASQPRASQHNKLKGKSVIDNTEASILDALRSSLRFKNMLCVELLKELKSLEEVRDHKVIDIWLLTLVFMSCESLQKSVEKLFKKKILEGCFQDDMFEKCIHGIKELPKDYLPTFLSLSAYLVACKEQRAQEFGIHMYTCLFEEFCDAYSRQEVLGALLTHVGSGICYEVTAALDAMVNLASKKSQEMISLSSHITGILDYLEGFSIESLHKVYEVFIRLAVSAQSSSQPYGFSIANELLMILRKQINNSDLMYKKMGLIGTLKIVSYIADTNNTSLPPLSQRSNYEEAVELLKVSLDSCKQLPLPLILFYEELISTLRSKTLHPTIMEWKLWMNLDGDISPICLNILPLVSPPSRSSSALQVLPTKFVLLSVVERLTNQGSLGGIDALLGCPLHLPSSKLFSQHSWQVLTAKQKQIAILSLHYAANWMRELLNAFSTQVVEGSDTISQATKRDIIFKLLQRLRNLVFVECLLDNCLKQHPVILPELYPHLEQSPIIELDCMGDLEKMSQHPKAIESISQKKKRKRGKSISSSSNTNIEEKLRQPTIVDIWKKAGAIPSQEGARDDLSTISSRAIQSESAGHHVDNSDVPQNIETSVPAKCLEAQKNKLRPLSVDCLSILACLKNNQGSCCADPSAELPIHLYLLRDLHKKLDRLSPTRKQNLARGSNAPAGFMGMKVNDFLRKIQPLFPYLRKNFDRAVRVLSEGAETCQEHWISQSSLAGNPEITNTSIFASPVLTSTAVFKETLLCFGKILNLPDLLKEKTILSDLLQAFQPLEMSGCFFQEMQLIPSPGNMDYLYSGAYIFLGGVFDAATNFSFTLASEVLLTLEVMVTSIRTFLNRSPCENGNDTCTGFSKEIIPFLCNKLGAYAQKLLMHKCDKDDVDSSLKIKGEMVQKILRIYLGNCPSTLDSLNELACAVLPQVSLSETSKEDDNHQTFPTLCSATMIVWYRVMHEENISALNNLVKEISLMGKPRGGAKVENVRRLLNKILQSVNVVVFLINMCRNNDKVTVHAMAVKYGGKFIDSFLRVFDFLQIQFQMHKDLILQMIKELQKATRTIQTLCSEAKGSKQTAITRKIPATKRSLERFLFHVKALLYTTPSGCSFWMGNLKHKDLMGQVVSSQAYLDDQDDDDDDDGIKDDPADAILDHQPTNVSTPE</sequence>
<dbReference type="PANTHER" id="PTHR32086">
    <property type="entry name" value="FANCONI ANEMIA GROUP D2 PROTEIN"/>
    <property type="match status" value="1"/>
</dbReference>
<keyword evidence="2" id="KW-1017">Isopeptide bond</keyword>
<name>A0AAE2CMI4_9LAMI</name>
<dbReference type="GO" id="GO:0000793">
    <property type="term" value="C:condensed chromosome"/>
    <property type="evidence" value="ECO:0007669"/>
    <property type="project" value="TreeGrafter"/>
</dbReference>
<dbReference type="GO" id="GO:1990918">
    <property type="term" value="P:double-strand break repair involved in meiotic recombination"/>
    <property type="evidence" value="ECO:0007669"/>
    <property type="project" value="TreeGrafter"/>
</dbReference>
<organism evidence="7 8">
    <name type="scientific">Sesamum alatum</name>
    <dbReference type="NCBI Taxonomy" id="300844"/>
    <lineage>
        <taxon>Eukaryota</taxon>
        <taxon>Viridiplantae</taxon>
        <taxon>Streptophyta</taxon>
        <taxon>Embryophyta</taxon>
        <taxon>Tracheophyta</taxon>
        <taxon>Spermatophyta</taxon>
        <taxon>Magnoliopsida</taxon>
        <taxon>eudicotyledons</taxon>
        <taxon>Gunneridae</taxon>
        <taxon>Pentapetalae</taxon>
        <taxon>asterids</taxon>
        <taxon>lamiids</taxon>
        <taxon>Lamiales</taxon>
        <taxon>Pedaliaceae</taxon>
        <taxon>Sesamum</taxon>
    </lineage>
</organism>
<feature type="compositionally biased region" description="Acidic residues" evidence="6">
    <location>
        <begin position="1445"/>
        <end position="1456"/>
    </location>
</feature>
<keyword evidence="8" id="KW-1185">Reference proteome</keyword>
<evidence type="ECO:0000256" key="5">
    <source>
        <dbReference type="ARBA" id="ARBA00093456"/>
    </source>
</evidence>
<dbReference type="GO" id="GO:0031573">
    <property type="term" value="P:mitotic intra-S DNA damage checkpoint signaling"/>
    <property type="evidence" value="ECO:0007669"/>
    <property type="project" value="TreeGrafter"/>
</dbReference>
<dbReference type="EMBL" id="JACGWO010000005">
    <property type="protein sequence ID" value="KAK4427671.1"/>
    <property type="molecule type" value="Genomic_DNA"/>
</dbReference>
<reference evidence="7" key="1">
    <citation type="submission" date="2020-06" db="EMBL/GenBank/DDBJ databases">
        <authorList>
            <person name="Li T."/>
            <person name="Hu X."/>
            <person name="Zhang T."/>
            <person name="Song X."/>
            <person name="Zhang H."/>
            <person name="Dai N."/>
            <person name="Sheng W."/>
            <person name="Hou X."/>
            <person name="Wei L."/>
        </authorList>
    </citation>
    <scope>NUCLEOTIDE SEQUENCE</scope>
    <source>
        <strain evidence="7">3651</strain>
        <tissue evidence="7">Leaf</tissue>
    </source>
</reference>
<protein>
    <submittedName>
        <fullName evidence="7">Fanconi anemia group D2 protein</fullName>
    </submittedName>
</protein>
<dbReference type="PANTHER" id="PTHR32086:SF0">
    <property type="entry name" value="FANCONI ANEMIA GROUP D2 PROTEIN"/>
    <property type="match status" value="1"/>
</dbReference>
<accession>A0AAE2CMI4</accession>
<comment type="similarity">
    <text evidence="5">Belongs to the Fanconi anemia protein FANCD2 family.</text>
</comment>
<dbReference type="GO" id="GO:0070182">
    <property type="term" value="F:DNA polymerase binding"/>
    <property type="evidence" value="ECO:0007669"/>
    <property type="project" value="TreeGrafter"/>
</dbReference>
<dbReference type="Pfam" id="PF14631">
    <property type="entry name" value="FancD2"/>
    <property type="match status" value="3"/>
</dbReference>
<dbReference type="GO" id="GO:0036297">
    <property type="term" value="P:interstrand cross-link repair"/>
    <property type="evidence" value="ECO:0007669"/>
    <property type="project" value="TreeGrafter"/>
</dbReference>
<comment type="caution">
    <text evidence="7">The sequence shown here is derived from an EMBL/GenBank/DDBJ whole genome shotgun (WGS) entry which is preliminary data.</text>
</comment>
<dbReference type="GO" id="GO:0007129">
    <property type="term" value="P:homologous chromosome pairing at meiosis"/>
    <property type="evidence" value="ECO:0007669"/>
    <property type="project" value="TreeGrafter"/>
</dbReference>
<evidence type="ECO:0000313" key="7">
    <source>
        <dbReference type="EMBL" id="KAK4427671.1"/>
    </source>
</evidence>
<evidence type="ECO:0000256" key="4">
    <source>
        <dbReference type="ARBA" id="ARBA00023242"/>
    </source>
</evidence>
<dbReference type="InterPro" id="IPR029448">
    <property type="entry name" value="FANCD2"/>
</dbReference>
<evidence type="ECO:0000256" key="2">
    <source>
        <dbReference type="ARBA" id="ARBA00022499"/>
    </source>
</evidence>
<reference evidence="7" key="2">
    <citation type="journal article" date="2024" name="Plant">
        <title>Genomic evolution and insights into agronomic trait innovations of Sesamum species.</title>
        <authorList>
            <person name="Miao H."/>
            <person name="Wang L."/>
            <person name="Qu L."/>
            <person name="Liu H."/>
            <person name="Sun Y."/>
            <person name="Le M."/>
            <person name="Wang Q."/>
            <person name="Wei S."/>
            <person name="Zheng Y."/>
            <person name="Lin W."/>
            <person name="Duan Y."/>
            <person name="Cao H."/>
            <person name="Xiong S."/>
            <person name="Wang X."/>
            <person name="Wei L."/>
            <person name="Li C."/>
            <person name="Ma Q."/>
            <person name="Ju M."/>
            <person name="Zhao R."/>
            <person name="Li G."/>
            <person name="Mu C."/>
            <person name="Tian Q."/>
            <person name="Mei H."/>
            <person name="Zhang T."/>
            <person name="Gao T."/>
            <person name="Zhang H."/>
        </authorList>
    </citation>
    <scope>NUCLEOTIDE SEQUENCE</scope>
    <source>
        <strain evidence="7">3651</strain>
    </source>
</reference>
<feature type="region of interest" description="Disordered" evidence="6">
    <location>
        <begin position="1"/>
        <end position="46"/>
    </location>
</feature>
<comment type="subcellular location">
    <subcellularLocation>
        <location evidence="1">Nucleus</location>
    </subcellularLocation>
</comment>